<gene>
    <name evidence="1" type="ORF">EDD57_1139</name>
</gene>
<evidence type="ECO:0000313" key="1">
    <source>
        <dbReference type="EMBL" id="TCP69087.1"/>
    </source>
</evidence>
<comment type="caution">
    <text evidence="1">The sequence shown here is derived from an EMBL/GenBank/DDBJ whole genome shotgun (WGS) entry which is preliminary data.</text>
</comment>
<sequence length="394" mass="46164">MSNLTPFRPNYHLIGTKGCRSKMRIAEWLTYAGIDQLKQLHRYYGCEQTDQHSKHELICSLLRQISKKSYIHNLLEGCSTTELRFIELITLDPSPAYTMEELLAKGRAALCGEEGTPRSFVVAALKKGWLFPGYSHQTQYLYHMPSDTREQIQQAFVQSYIPFQQSNSPSCYRDEENQMVYDLQRFLQYLQQDIVKLTQDQAIYRQQCKQLLQTFAIPEEPIKSGGPRFGFGRMYHLYPNRFSLLYDYAYYEKYILEEEQGYLGVTSVGSERCSHLGVQEGKQLYRFWIRLYRRPIPQLPIILRWIGLLSYPNWISVSAIYQAVSPWLKPFYYETEKSLFQKIMEMLVHLGVGKWGEENQEAYFTLTSNGIRWMHGVSAFGEQTIEEGFIQPPK</sequence>
<protein>
    <submittedName>
        <fullName evidence="1">Uncharacterized protein</fullName>
    </submittedName>
</protein>
<evidence type="ECO:0000313" key="2">
    <source>
        <dbReference type="Proteomes" id="UP000294746"/>
    </source>
</evidence>
<reference evidence="1 2" key="1">
    <citation type="submission" date="2019-03" db="EMBL/GenBank/DDBJ databases">
        <title>Genomic Encyclopedia of Type Strains, Phase IV (KMG-IV): sequencing the most valuable type-strain genomes for metagenomic binning, comparative biology and taxonomic classification.</title>
        <authorList>
            <person name="Goeker M."/>
        </authorList>
    </citation>
    <scope>NUCLEOTIDE SEQUENCE [LARGE SCALE GENOMIC DNA]</scope>
    <source>
        <strain evidence="1 2">DSM 46831</strain>
    </source>
</reference>
<accession>A0A4R2S1K7</accession>
<name>A0A4R2S1K7_9BACL</name>
<proteinExistence type="predicted"/>
<organism evidence="1 2">
    <name type="scientific">Baia soyae</name>
    <dbReference type="NCBI Taxonomy" id="1544746"/>
    <lineage>
        <taxon>Bacteria</taxon>
        <taxon>Bacillati</taxon>
        <taxon>Bacillota</taxon>
        <taxon>Bacilli</taxon>
        <taxon>Bacillales</taxon>
        <taxon>Thermoactinomycetaceae</taxon>
        <taxon>Baia</taxon>
    </lineage>
</organism>
<dbReference type="Proteomes" id="UP000294746">
    <property type="component" value="Unassembled WGS sequence"/>
</dbReference>
<keyword evidence="2" id="KW-1185">Reference proteome</keyword>
<dbReference type="EMBL" id="SLXV01000013">
    <property type="protein sequence ID" value="TCP69087.1"/>
    <property type="molecule type" value="Genomic_DNA"/>
</dbReference>
<dbReference type="AlphaFoldDB" id="A0A4R2S1K7"/>